<dbReference type="GO" id="GO:0007018">
    <property type="term" value="P:microtubule-based movement"/>
    <property type="evidence" value="ECO:0007669"/>
    <property type="project" value="InterPro"/>
</dbReference>
<keyword evidence="7" id="KW-0505">Motor protein</keyword>
<evidence type="ECO:0000313" key="11">
    <source>
        <dbReference type="EMBL" id="CAH4037924.1"/>
    </source>
</evidence>
<dbReference type="PANTHER" id="PTHR47969:SF15">
    <property type="entry name" value="CHROMOSOME-ASSOCIATED KINESIN KIF4A-RELATED"/>
    <property type="match status" value="1"/>
</dbReference>
<gene>
    <name evidence="11" type="ORF">PIBRA_LOCUS13538</name>
</gene>
<keyword evidence="5 8" id="KW-0175">Coiled coil</keyword>
<dbReference type="GO" id="GO:0005524">
    <property type="term" value="F:ATP binding"/>
    <property type="evidence" value="ECO:0007669"/>
    <property type="project" value="UniProtKB-UniRule"/>
</dbReference>
<dbReference type="PRINTS" id="PR00380">
    <property type="entry name" value="KINESINHEAVY"/>
</dbReference>
<dbReference type="SMART" id="SM00129">
    <property type="entry name" value="KISc"/>
    <property type="match status" value="1"/>
</dbReference>
<feature type="compositionally biased region" description="Basic residues" evidence="9">
    <location>
        <begin position="1290"/>
        <end position="1300"/>
    </location>
</feature>
<dbReference type="GO" id="GO:0005875">
    <property type="term" value="C:microtubule associated complex"/>
    <property type="evidence" value="ECO:0007669"/>
    <property type="project" value="TreeGrafter"/>
</dbReference>
<keyword evidence="12" id="KW-1185">Reference proteome</keyword>
<reference evidence="11" key="1">
    <citation type="submission" date="2022-05" db="EMBL/GenBank/DDBJ databases">
        <authorList>
            <person name="Okamura Y."/>
        </authorList>
    </citation>
    <scope>NUCLEOTIDE SEQUENCE</scope>
</reference>
<organism evidence="11 12">
    <name type="scientific">Pieris brassicae</name>
    <name type="common">White butterfly</name>
    <name type="synonym">Large white butterfly</name>
    <dbReference type="NCBI Taxonomy" id="7116"/>
    <lineage>
        <taxon>Eukaryota</taxon>
        <taxon>Metazoa</taxon>
        <taxon>Ecdysozoa</taxon>
        <taxon>Arthropoda</taxon>
        <taxon>Hexapoda</taxon>
        <taxon>Insecta</taxon>
        <taxon>Pterygota</taxon>
        <taxon>Neoptera</taxon>
        <taxon>Endopterygota</taxon>
        <taxon>Lepidoptera</taxon>
        <taxon>Glossata</taxon>
        <taxon>Ditrysia</taxon>
        <taxon>Papilionoidea</taxon>
        <taxon>Pieridae</taxon>
        <taxon>Pierinae</taxon>
        <taxon>Pieris</taxon>
    </lineage>
</organism>
<evidence type="ECO:0000256" key="7">
    <source>
        <dbReference type="PROSITE-ProRule" id="PRU00283"/>
    </source>
</evidence>
<evidence type="ECO:0000256" key="3">
    <source>
        <dbReference type="ARBA" id="ARBA00022741"/>
    </source>
</evidence>
<dbReference type="Gene3D" id="3.40.850.10">
    <property type="entry name" value="Kinesin motor domain"/>
    <property type="match status" value="1"/>
</dbReference>
<keyword evidence="3 7" id="KW-0547">Nucleotide-binding</keyword>
<evidence type="ECO:0000256" key="1">
    <source>
        <dbReference type="ARBA" id="ARBA00004245"/>
    </source>
</evidence>
<evidence type="ECO:0000256" key="9">
    <source>
        <dbReference type="SAM" id="MobiDB-lite"/>
    </source>
</evidence>
<keyword evidence="6" id="KW-0206">Cytoskeleton</keyword>
<dbReference type="PROSITE" id="PS50067">
    <property type="entry name" value="KINESIN_MOTOR_2"/>
    <property type="match status" value="1"/>
</dbReference>
<evidence type="ECO:0000256" key="4">
    <source>
        <dbReference type="ARBA" id="ARBA00022840"/>
    </source>
</evidence>
<feature type="domain" description="Kinesin motor" evidence="10">
    <location>
        <begin position="55"/>
        <end position="445"/>
    </location>
</feature>
<dbReference type="GO" id="GO:0003777">
    <property type="term" value="F:microtubule motor activity"/>
    <property type="evidence" value="ECO:0007669"/>
    <property type="project" value="InterPro"/>
</dbReference>
<dbReference type="SUPFAM" id="SSF52540">
    <property type="entry name" value="P-loop containing nucleoside triphosphate hydrolases"/>
    <property type="match status" value="1"/>
</dbReference>
<evidence type="ECO:0000256" key="5">
    <source>
        <dbReference type="ARBA" id="ARBA00023054"/>
    </source>
</evidence>
<feature type="region of interest" description="Disordered" evidence="9">
    <location>
        <begin position="1281"/>
        <end position="1301"/>
    </location>
</feature>
<feature type="compositionally biased region" description="Polar residues" evidence="9">
    <location>
        <begin position="951"/>
        <end position="960"/>
    </location>
</feature>
<dbReference type="InterPro" id="IPR027640">
    <property type="entry name" value="Kinesin-like_fam"/>
</dbReference>
<feature type="binding site" evidence="7">
    <location>
        <begin position="142"/>
        <end position="149"/>
    </location>
    <ligand>
        <name>ATP</name>
        <dbReference type="ChEBI" id="CHEBI:30616"/>
    </ligand>
</feature>
<evidence type="ECO:0000313" key="12">
    <source>
        <dbReference type="Proteomes" id="UP001152562"/>
    </source>
</evidence>
<name>A0A9P0XGK1_PIEBR</name>
<comment type="caution">
    <text evidence="11">The sequence shown here is derived from an EMBL/GenBank/DDBJ whole genome shotgun (WGS) entry which is preliminary data.</text>
</comment>
<dbReference type="Pfam" id="PF00225">
    <property type="entry name" value="Kinesin"/>
    <property type="match status" value="1"/>
</dbReference>
<feature type="coiled-coil region" evidence="8">
    <location>
        <begin position="524"/>
        <end position="591"/>
    </location>
</feature>
<dbReference type="InterPro" id="IPR001752">
    <property type="entry name" value="Kinesin_motor_dom"/>
</dbReference>
<evidence type="ECO:0000256" key="6">
    <source>
        <dbReference type="ARBA" id="ARBA00023212"/>
    </source>
</evidence>
<keyword evidence="4 7" id="KW-0067">ATP-binding</keyword>
<feature type="region of interest" description="Disordered" evidence="9">
    <location>
        <begin position="951"/>
        <end position="971"/>
    </location>
</feature>
<proteinExistence type="inferred from homology"/>
<dbReference type="GO" id="GO:0008017">
    <property type="term" value="F:microtubule binding"/>
    <property type="evidence" value="ECO:0007669"/>
    <property type="project" value="InterPro"/>
</dbReference>
<keyword evidence="2" id="KW-0963">Cytoplasm</keyword>
<evidence type="ECO:0000256" key="8">
    <source>
        <dbReference type="SAM" id="Coils"/>
    </source>
</evidence>
<sequence>MSDIFSNSECKRDVPSFIEPRPPLITNPFMRRRPQKGTNLMDLFEEESTYDEPELVQVYLRLKPCTIPSNLYEVRGDRHLITSLDTTTAGHGRKTQHNVSKMYTFSHIFPEDISQKEIFDHVVKDNLKKLPEGRSFTLLTYGASGSGKTYTLMGTVASPGLVPRSLEYLFNNVEVQTHPVYKPAEGGFDPLSCSSQEYELLFVKRLRKLSAPLRDKYRRMSSQLRTDLRGSVLDLSKSKHYIWVSFIEIYNEGIYDLLAGSDRRAAKLVIREDLNGNVYVKGATQAFVRSGEEAYDVMVAGKHNLQVAATGVHAQSSRSHCIFTITMLTENDGGIVTSCVRLCDLAGSERARRTRNTGARMQESRAINTSLHVLERCLHSLRRKQAVANRAVVPYRESKLTRLLGAGLSGTRGESVTMVVTLNPSPEYAHETRHVLQLAAVAKDLQINNTVSDYPSSLESSTHDLNNSVCAELMKLRSCNERLNFELLQCQNYNKELTALIDEKQATNAVTMQEIVNLAKEGSRQFYEPQIEALKREIEELKEEYEELISDLKEQMVGPNGIKIDELMTEVATLKEKITAEELARARAEEEIQHLRACIEERDGNDEVSNEHISITESDSEEEQDELCNESLEPTFKKEDINRTRLLRQSLVMDDDNGTDNVSDLDDTLKDDSVESNENVMTTCKKKISHDLDSEECNLDLVSFKMGNKGSFFFNDDNVIPEKTDVRGTYCVTSNDQSNKAIESSIDEGFQCDDEVDDVPEILVKKSSSLPKKVTGIKYKTRNDSLAQFEQFELESNNCNPAESLSPNEFGNNLPCNTKGFFYDSETHSELVKINIDDERSPSIVQDDVNDNYEPSMIKKLLKKKFVALHEKPGNFNANQDTIKGNEETEFKESFDCEIPEHAFEASHESVDLFESPRPGNTEIVLSDKHNEPKDNINSLEIPKNLQRAKSQESSINKTIPSFPPLGKDNINESETDNIRKLSTVVSHVGEVTANDSEKENIIETTDEKELKDRKSLSMLIETSELSTVDVSHVGEFLANDSEKENIVIETKDEKELKDRKSLSMLIETSELSTVDVSHVGEVSANDSEKENIVIETKDEKELKDRKSLSMLIERSELSTVDVSHVGEVSANDSEKENIIEITDEKELKDRKSLSMLIETSREIETTTKPNILEDEIKTESPSSINDASLNVNSLPKPSDLFKVPLPLNDNTKLEKITEKNKEGSKYNNDCNEKISNDISITNVTINNTLDAFEDIYKNITLPRVTEFDLLVSTAEEKAAPPETETKYNLRQKSKKTRTQHIKEEKLQLENNKNDQEEIKKLKVNDEMVFESQVKCESKPKRNLRLRRRNEESELKFKNIANLQAEFSDVTMNLPAPTKLVEDIPSPIKDDEENISPVLGMQSCPSKSVTRSRRKLFTPRAEALEETCPQTIDIGEQIRVPRPSYHRPRARRKL</sequence>
<dbReference type="GO" id="GO:0051231">
    <property type="term" value="P:spindle elongation"/>
    <property type="evidence" value="ECO:0007669"/>
    <property type="project" value="TreeGrafter"/>
</dbReference>
<dbReference type="EMBL" id="CALOZG010000085">
    <property type="protein sequence ID" value="CAH4037924.1"/>
    <property type="molecule type" value="Genomic_DNA"/>
</dbReference>
<evidence type="ECO:0000259" key="10">
    <source>
        <dbReference type="PROSITE" id="PS50067"/>
    </source>
</evidence>
<dbReference type="InterPro" id="IPR036961">
    <property type="entry name" value="Kinesin_motor_dom_sf"/>
</dbReference>
<dbReference type="Proteomes" id="UP001152562">
    <property type="component" value="Unassembled WGS sequence"/>
</dbReference>
<evidence type="ECO:0000256" key="2">
    <source>
        <dbReference type="ARBA" id="ARBA00022490"/>
    </source>
</evidence>
<accession>A0A9P0XGK1</accession>
<dbReference type="GO" id="GO:0007052">
    <property type="term" value="P:mitotic spindle organization"/>
    <property type="evidence" value="ECO:0007669"/>
    <property type="project" value="TreeGrafter"/>
</dbReference>
<dbReference type="PANTHER" id="PTHR47969">
    <property type="entry name" value="CHROMOSOME-ASSOCIATED KINESIN KIF4A-RELATED"/>
    <property type="match status" value="1"/>
</dbReference>
<protein>
    <recommendedName>
        <fullName evidence="10">Kinesin motor domain-containing protein</fullName>
    </recommendedName>
</protein>
<comment type="similarity">
    <text evidence="7">Belongs to the TRAFAC class myosin-kinesin ATPase superfamily. Kinesin family.</text>
</comment>
<comment type="subcellular location">
    <subcellularLocation>
        <location evidence="1">Cytoplasm</location>
        <location evidence="1">Cytoskeleton</location>
    </subcellularLocation>
</comment>
<dbReference type="InterPro" id="IPR027417">
    <property type="entry name" value="P-loop_NTPase"/>
</dbReference>